<sequence>MTLAATLWRWATTAFAPVLKAHLRRRAARGKEAPDRIPERFGEAAARPPGRLLWLHAASVGESLSVLPLIEALAARDAALSILVTTGTVTSATLLARRLPPGLTGRVVHRFVPLDVPRWAARFLDGWRPDAVVFVESELWPNLIAATAARGIPLALVNGRMSDRSARWWGRAPGLAREVLAPFSLVLAQTGEDAARFRAMGAPAQCWGNLKLAAPPLPVDSAELARLAALLAGRPVWLAASTHPGEEAIAIAAHRRVAAAHPGLLTIIVPRHPERGAEVAALAGDLPVARRSTGEDPGAGTAILVADTLGELGLFYRLARVAFVGGSLVPHGGQNPLEPARLGCPVLTGPHTWNFAEILARMEAVQGLCRIDPGTEPAAALAQRLGDMLTNPDRARAQAEAAALVAADQAGLPERIAAALLPLLAAPRGAPGASGGRGAAEPEDSGPPATRIVGERI</sequence>
<evidence type="ECO:0000259" key="13">
    <source>
        <dbReference type="Pfam" id="PF04413"/>
    </source>
</evidence>
<dbReference type="PANTHER" id="PTHR42755:SF1">
    <property type="entry name" value="3-DEOXY-D-MANNO-OCTULOSONIC ACID TRANSFERASE, MITOCHONDRIAL-RELATED"/>
    <property type="match status" value="1"/>
</dbReference>
<dbReference type="EC" id="2.4.99.12" evidence="4 11"/>
<gene>
    <name evidence="14" type="ORF">GXW74_11155</name>
</gene>
<dbReference type="Proteomes" id="UP001138709">
    <property type="component" value="Unassembled WGS sequence"/>
</dbReference>
<dbReference type="AlphaFoldDB" id="A0A9X9XBG1"/>
<keyword evidence="15" id="KW-1185">Reference proteome</keyword>
<evidence type="ECO:0000256" key="6">
    <source>
        <dbReference type="ARBA" id="ARBA00022679"/>
    </source>
</evidence>
<dbReference type="EMBL" id="JAAEDL010000009">
    <property type="protein sequence ID" value="MBR0681047.1"/>
    <property type="molecule type" value="Genomic_DNA"/>
</dbReference>
<comment type="caution">
    <text evidence="14">The sequence shown here is derived from an EMBL/GenBank/DDBJ whole genome shotgun (WGS) entry which is preliminary data.</text>
</comment>
<evidence type="ECO:0000256" key="1">
    <source>
        <dbReference type="ARBA" id="ARBA00003394"/>
    </source>
</evidence>
<evidence type="ECO:0000256" key="12">
    <source>
        <dbReference type="SAM" id="MobiDB-lite"/>
    </source>
</evidence>
<dbReference type="Gene3D" id="3.40.50.11720">
    <property type="entry name" value="3-Deoxy-D-manno-octulosonic-acid transferase, N-terminal domain"/>
    <property type="match status" value="1"/>
</dbReference>
<feature type="active site" description="Proton acceptor" evidence="9">
    <location>
        <position position="62"/>
    </location>
</feature>
<dbReference type="GO" id="GO:0009245">
    <property type="term" value="P:lipid A biosynthetic process"/>
    <property type="evidence" value="ECO:0007669"/>
    <property type="project" value="TreeGrafter"/>
</dbReference>
<dbReference type="InterPro" id="IPR007507">
    <property type="entry name" value="Glycos_transf_N"/>
</dbReference>
<evidence type="ECO:0000313" key="15">
    <source>
        <dbReference type="Proteomes" id="UP001138709"/>
    </source>
</evidence>
<dbReference type="Pfam" id="PF04413">
    <property type="entry name" value="Glycos_transf_N"/>
    <property type="match status" value="1"/>
</dbReference>
<evidence type="ECO:0000256" key="3">
    <source>
        <dbReference type="ARBA" id="ARBA00006380"/>
    </source>
</evidence>
<dbReference type="GO" id="GO:0005886">
    <property type="term" value="C:plasma membrane"/>
    <property type="evidence" value="ECO:0007669"/>
    <property type="project" value="UniProtKB-SubCell"/>
</dbReference>
<dbReference type="GO" id="GO:0043842">
    <property type="term" value="F:Kdo transferase activity"/>
    <property type="evidence" value="ECO:0007669"/>
    <property type="project" value="UniProtKB-EC"/>
</dbReference>
<comment type="catalytic activity">
    <reaction evidence="8 11">
        <text>lipid IVA (E. coli) + CMP-3-deoxy-beta-D-manno-octulosonate = alpha-Kdo-(2-&gt;6)-lipid IVA (E. coli) + CMP + H(+)</text>
        <dbReference type="Rhea" id="RHEA:28066"/>
        <dbReference type="ChEBI" id="CHEBI:15378"/>
        <dbReference type="ChEBI" id="CHEBI:58603"/>
        <dbReference type="ChEBI" id="CHEBI:60364"/>
        <dbReference type="ChEBI" id="CHEBI:60377"/>
        <dbReference type="ChEBI" id="CHEBI:85987"/>
        <dbReference type="EC" id="2.4.99.12"/>
    </reaction>
</comment>
<dbReference type="FunFam" id="3.40.50.2000:FF:000032">
    <property type="entry name" value="3-deoxy-D-manno-octulosonic acid transferase"/>
    <property type="match status" value="1"/>
</dbReference>
<keyword evidence="6 11" id="KW-0808">Transferase</keyword>
<feature type="domain" description="3-deoxy-D-manno-octulosonic-acid transferase N-terminal" evidence="13">
    <location>
        <begin position="36"/>
        <end position="213"/>
    </location>
</feature>
<dbReference type="RefSeq" id="WP_211846584.1">
    <property type="nucleotide sequence ID" value="NZ_JAAEDL010000009.1"/>
</dbReference>
<reference evidence="14" key="2">
    <citation type="journal article" date="2021" name="Syst. Appl. Microbiol.">
        <title>Roseomonas hellenica sp. nov., isolated from roots of wild-growing Alkanna tinctoria.</title>
        <authorList>
            <person name="Rat A."/>
            <person name="Naranjo H.D."/>
            <person name="Lebbe L."/>
            <person name="Cnockaert M."/>
            <person name="Krigas N."/>
            <person name="Grigoriadou K."/>
            <person name="Maloupa E."/>
            <person name="Willems A."/>
        </authorList>
    </citation>
    <scope>NUCLEOTIDE SEQUENCE</scope>
    <source>
        <strain evidence="14">LMG 31228</strain>
    </source>
</reference>
<proteinExistence type="inferred from homology"/>
<feature type="region of interest" description="Disordered" evidence="12">
    <location>
        <begin position="430"/>
        <end position="457"/>
    </location>
</feature>
<evidence type="ECO:0000256" key="11">
    <source>
        <dbReference type="RuleBase" id="RU365103"/>
    </source>
</evidence>
<organism evidence="14 15">
    <name type="scientific">Neoroseomonas eburnea</name>
    <dbReference type="NCBI Taxonomy" id="1346889"/>
    <lineage>
        <taxon>Bacteria</taxon>
        <taxon>Pseudomonadati</taxon>
        <taxon>Pseudomonadota</taxon>
        <taxon>Alphaproteobacteria</taxon>
        <taxon>Acetobacterales</taxon>
        <taxon>Acetobacteraceae</taxon>
        <taxon>Neoroseomonas</taxon>
    </lineage>
</organism>
<evidence type="ECO:0000256" key="5">
    <source>
        <dbReference type="ARBA" id="ARBA00019077"/>
    </source>
</evidence>
<evidence type="ECO:0000256" key="4">
    <source>
        <dbReference type="ARBA" id="ARBA00012621"/>
    </source>
</evidence>
<evidence type="ECO:0000256" key="7">
    <source>
        <dbReference type="ARBA" id="ARBA00031445"/>
    </source>
</evidence>
<comment type="subcellular location">
    <subcellularLocation>
        <location evidence="11">Cell membrane</location>
    </subcellularLocation>
</comment>
<evidence type="ECO:0000256" key="2">
    <source>
        <dbReference type="ARBA" id="ARBA00004713"/>
    </source>
</evidence>
<name>A0A9X9XBG1_9PROT</name>
<dbReference type="InterPro" id="IPR038107">
    <property type="entry name" value="Glycos_transf_N_sf"/>
</dbReference>
<reference evidence="14" key="1">
    <citation type="submission" date="2020-01" db="EMBL/GenBank/DDBJ databases">
        <authorList>
            <person name="Rat A."/>
        </authorList>
    </citation>
    <scope>NUCLEOTIDE SEQUENCE</scope>
    <source>
        <strain evidence="14">LMG 31228</strain>
    </source>
</reference>
<accession>A0A9X9XBG1</accession>
<comment type="pathway">
    <text evidence="2 11">Bacterial outer membrane biogenesis; LPS core biosynthesis.</text>
</comment>
<protein>
    <recommendedName>
        <fullName evidence="5 11">3-deoxy-D-manno-octulosonic acid transferase</fullName>
        <shortName evidence="11">Kdo transferase</shortName>
        <ecNumber evidence="4 11">2.4.99.12</ecNumber>
    </recommendedName>
    <alternativeName>
        <fullName evidence="7 11">Lipid IV(A) 3-deoxy-D-manno-octulosonic acid transferase</fullName>
    </alternativeName>
</protein>
<evidence type="ECO:0000256" key="8">
    <source>
        <dbReference type="ARBA" id="ARBA00049183"/>
    </source>
</evidence>
<dbReference type="Gene3D" id="3.40.50.2000">
    <property type="entry name" value="Glycogen Phosphorylase B"/>
    <property type="match status" value="1"/>
</dbReference>
<feature type="site" description="Transition state stabilizer" evidence="10">
    <location>
        <position position="136"/>
    </location>
</feature>
<evidence type="ECO:0000313" key="14">
    <source>
        <dbReference type="EMBL" id="MBR0681047.1"/>
    </source>
</evidence>
<dbReference type="SUPFAM" id="SSF53756">
    <property type="entry name" value="UDP-Glycosyltransferase/glycogen phosphorylase"/>
    <property type="match status" value="1"/>
</dbReference>
<dbReference type="InterPro" id="IPR039901">
    <property type="entry name" value="Kdotransferase"/>
</dbReference>
<dbReference type="PANTHER" id="PTHR42755">
    <property type="entry name" value="3-DEOXY-MANNO-OCTULOSONATE CYTIDYLYLTRANSFERASE"/>
    <property type="match status" value="1"/>
</dbReference>
<keyword evidence="11" id="KW-1003">Cell membrane</keyword>
<keyword evidence="11" id="KW-0472">Membrane</keyword>
<comment type="function">
    <text evidence="1 11">Involved in lipopolysaccharide (LPS) biosynthesis. Catalyzes the transfer of 3-deoxy-D-manno-octulosonate (Kdo) residue(s) from CMP-Kdo to lipid IV(A), the tetraacyldisaccharide-1,4'-bisphosphate precursor of lipid A.</text>
</comment>
<comment type="similarity">
    <text evidence="3">Belongs to the glycosyltransferase group 1 family. Glycosyltransferase 30 subfamily.</text>
</comment>
<feature type="site" description="Transition state stabilizer" evidence="10">
    <location>
        <position position="211"/>
    </location>
</feature>
<evidence type="ECO:0000256" key="9">
    <source>
        <dbReference type="PIRSR" id="PIRSR639901-1"/>
    </source>
</evidence>
<dbReference type="GO" id="GO:0009244">
    <property type="term" value="P:lipopolysaccharide core region biosynthetic process"/>
    <property type="evidence" value="ECO:0007669"/>
    <property type="project" value="UniProtKB-UniRule"/>
</dbReference>
<keyword evidence="11" id="KW-0448">Lipopolysaccharide biosynthesis</keyword>
<evidence type="ECO:0000256" key="10">
    <source>
        <dbReference type="PIRSR" id="PIRSR639901-2"/>
    </source>
</evidence>